<evidence type="ECO:0000313" key="6">
    <source>
        <dbReference type="EMBL" id="KAB1988803.1"/>
    </source>
</evidence>
<accession>A0A7J5DJE0</accession>
<dbReference type="InterPro" id="IPR013783">
    <property type="entry name" value="Ig-like_fold"/>
</dbReference>
<comment type="caution">
    <text evidence="6">The sequence shown here is derived from an EMBL/GenBank/DDBJ whole genome shotgun (WGS) entry which is preliminary data.</text>
</comment>
<feature type="compositionally biased region" description="Basic and acidic residues" evidence="4">
    <location>
        <begin position="134"/>
        <end position="143"/>
    </location>
</feature>
<evidence type="ECO:0000259" key="5">
    <source>
        <dbReference type="PROSITE" id="PS51166"/>
    </source>
</evidence>
<dbReference type="EMBL" id="WBKG01000006">
    <property type="protein sequence ID" value="KAB1988803.1"/>
    <property type="molecule type" value="Genomic_DNA"/>
</dbReference>
<dbReference type="PROSITE" id="PS51166">
    <property type="entry name" value="CBM20"/>
    <property type="match status" value="1"/>
</dbReference>
<name>A0A7J5DJE0_9ACTN</name>
<dbReference type="InterPro" id="IPR002044">
    <property type="entry name" value="CBM20"/>
</dbReference>
<dbReference type="Pfam" id="PF00686">
    <property type="entry name" value="CBM_20"/>
    <property type="match status" value="1"/>
</dbReference>
<feature type="region of interest" description="Disordered" evidence="4">
    <location>
        <begin position="134"/>
        <end position="160"/>
    </location>
</feature>
<dbReference type="PANTHER" id="PTHR15048">
    <property type="entry name" value="STARCH-BINDING DOMAIN-CONTAINING PROTEIN 1"/>
    <property type="match status" value="1"/>
</dbReference>
<dbReference type="GO" id="GO:0016020">
    <property type="term" value="C:membrane"/>
    <property type="evidence" value="ECO:0007669"/>
    <property type="project" value="TreeGrafter"/>
</dbReference>
<dbReference type="GO" id="GO:0005975">
    <property type="term" value="P:carbohydrate metabolic process"/>
    <property type="evidence" value="ECO:0007669"/>
    <property type="project" value="UniProtKB-ARBA"/>
</dbReference>
<reference evidence="6 7" key="1">
    <citation type="submission" date="2019-09" db="EMBL/GenBank/DDBJ databases">
        <title>Isolation and identification of active actinomycetes.</title>
        <authorList>
            <person name="Yu Z."/>
            <person name="Han C."/>
            <person name="Yu B."/>
        </authorList>
    </citation>
    <scope>NUCLEOTIDE SEQUENCE [LARGE SCALE GENOMIC DNA]</scope>
    <source>
        <strain evidence="6 7">NEAU-H2</strain>
    </source>
</reference>
<dbReference type="PANTHER" id="PTHR15048:SF0">
    <property type="entry name" value="STARCH-BINDING DOMAIN-CONTAINING PROTEIN 1"/>
    <property type="match status" value="1"/>
</dbReference>
<protein>
    <recommendedName>
        <fullName evidence="2">alpha-amylase</fullName>
        <ecNumber evidence="2">3.2.1.1</ecNumber>
    </recommendedName>
    <alternativeName>
        <fullName evidence="3">1,4-alpha-D-glucan glucanohydrolase</fullName>
    </alternativeName>
</protein>
<dbReference type="Gene3D" id="2.60.40.10">
    <property type="entry name" value="Immunoglobulins"/>
    <property type="match status" value="1"/>
</dbReference>
<evidence type="ECO:0000256" key="3">
    <source>
        <dbReference type="ARBA" id="ARBA00030238"/>
    </source>
</evidence>
<dbReference type="GO" id="GO:0004556">
    <property type="term" value="F:alpha-amylase activity"/>
    <property type="evidence" value="ECO:0007669"/>
    <property type="project" value="UniProtKB-EC"/>
</dbReference>
<dbReference type="InterPro" id="IPR013784">
    <property type="entry name" value="Carb-bd-like_fold"/>
</dbReference>
<sequence length="160" mass="17972">MASPPGMGDDVIADLFRWNWNSVASVHLTGRDRRRERQRDRRRRARGRGRRRQPLHGQQLRPDRQVPVAFDEYPDTYYGQNVYVVGSIPAPGNRNTAAVVPLSAAGCPTWSTALTSPSNSSFAYQHIKKNPDETITRESDPHRSCTTPASGAVTLDDSWR</sequence>
<feature type="domain" description="CBM20" evidence="5">
    <location>
        <begin position="60"/>
        <end position="160"/>
    </location>
</feature>
<evidence type="ECO:0000256" key="2">
    <source>
        <dbReference type="ARBA" id="ARBA00012595"/>
    </source>
</evidence>
<dbReference type="AlphaFoldDB" id="A0A7J5DJE0"/>
<keyword evidence="7" id="KW-1185">Reference proteome</keyword>
<organism evidence="6 7">
    <name type="scientific">Streptomyces triticiradicis</name>
    <dbReference type="NCBI Taxonomy" id="2651189"/>
    <lineage>
        <taxon>Bacteria</taxon>
        <taxon>Bacillati</taxon>
        <taxon>Actinomycetota</taxon>
        <taxon>Actinomycetes</taxon>
        <taxon>Kitasatosporales</taxon>
        <taxon>Streptomycetaceae</taxon>
        <taxon>Streptomyces</taxon>
    </lineage>
</organism>
<evidence type="ECO:0000313" key="7">
    <source>
        <dbReference type="Proteomes" id="UP000442990"/>
    </source>
</evidence>
<evidence type="ECO:0000256" key="1">
    <source>
        <dbReference type="ARBA" id="ARBA00000548"/>
    </source>
</evidence>
<dbReference type="SUPFAM" id="SSF49452">
    <property type="entry name" value="Starch-binding domain-like"/>
    <property type="match status" value="1"/>
</dbReference>
<dbReference type="RefSeq" id="WP_151468835.1">
    <property type="nucleotide sequence ID" value="NZ_WBKG01000006.1"/>
</dbReference>
<feature type="region of interest" description="Disordered" evidence="4">
    <location>
        <begin position="30"/>
        <end position="64"/>
    </location>
</feature>
<dbReference type="GO" id="GO:2001070">
    <property type="term" value="F:starch binding"/>
    <property type="evidence" value="ECO:0007669"/>
    <property type="project" value="InterPro"/>
</dbReference>
<gene>
    <name evidence="6" type="ORF">F8144_09590</name>
</gene>
<feature type="compositionally biased region" description="Basic and acidic residues" evidence="4">
    <location>
        <begin position="30"/>
        <end position="39"/>
    </location>
</feature>
<proteinExistence type="predicted"/>
<feature type="compositionally biased region" description="Basic residues" evidence="4">
    <location>
        <begin position="40"/>
        <end position="54"/>
    </location>
</feature>
<dbReference type="Proteomes" id="UP000442990">
    <property type="component" value="Unassembled WGS sequence"/>
</dbReference>
<evidence type="ECO:0000256" key="4">
    <source>
        <dbReference type="SAM" id="MobiDB-lite"/>
    </source>
</evidence>
<comment type="catalytic activity">
    <reaction evidence="1">
        <text>Endohydrolysis of (1-&gt;4)-alpha-D-glucosidic linkages in polysaccharides containing three or more (1-&gt;4)-alpha-linked D-glucose units.</text>
        <dbReference type="EC" id="3.2.1.1"/>
    </reaction>
</comment>
<dbReference type="EC" id="3.2.1.1" evidence="2"/>
<dbReference type="SMART" id="SM01065">
    <property type="entry name" value="CBM_2"/>
    <property type="match status" value="1"/>
</dbReference>